<feature type="domain" description="Alpha box" evidence="7">
    <location>
        <begin position="64"/>
        <end position="119"/>
    </location>
</feature>
<feature type="compositionally biased region" description="Polar residues" evidence="6">
    <location>
        <begin position="44"/>
        <end position="54"/>
    </location>
</feature>
<feature type="region of interest" description="Disordered" evidence="6">
    <location>
        <begin position="44"/>
        <end position="63"/>
    </location>
</feature>
<dbReference type="GeneID" id="55969760"/>
<gene>
    <name evidence="8" type="ORF">GMORB2_3532</name>
</gene>
<dbReference type="EMBL" id="JAANYQ010000020">
    <property type="protein sequence ID" value="KAF4119844.1"/>
    <property type="molecule type" value="Genomic_DNA"/>
</dbReference>
<accession>A0A9P4YQC5</accession>
<evidence type="ECO:0000256" key="1">
    <source>
        <dbReference type="ARBA" id="ARBA00023015"/>
    </source>
</evidence>
<evidence type="ECO:0000256" key="2">
    <source>
        <dbReference type="ARBA" id="ARBA00023125"/>
    </source>
</evidence>
<proteinExistence type="inferred from homology"/>
<evidence type="ECO:0000256" key="5">
    <source>
        <dbReference type="RuleBase" id="RU003516"/>
    </source>
</evidence>
<reference evidence="8" key="1">
    <citation type="submission" date="2020-03" db="EMBL/GenBank/DDBJ databases">
        <title>Site-based positive gene gene selection in Geosmithia morbida across the United States reveals a broad range of putative effectors and factors for local host and environmental adapation.</title>
        <authorList>
            <person name="Onufrak A."/>
            <person name="Murdoch R.W."/>
            <person name="Gazis R."/>
            <person name="Huff M."/>
            <person name="Staton M."/>
            <person name="Klingeman W."/>
            <person name="Hadziabdic D."/>
        </authorList>
    </citation>
    <scope>NUCLEOTIDE SEQUENCE</scope>
    <source>
        <strain evidence="8">1262</strain>
    </source>
</reference>
<evidence type="ECO:0000313" key="8">
    <source>
        <dbReference type="EMBL" id="KAF4119844.1"/>
    </source>
</evidence>
<dbReference type="SUPFAM" id="SSF47095">
    <property type="entry name" value="HMG-box"/>
    <property type="match status" value="1"/>
</dbReference>
<evidence type="ECO:0000256" key="4">
    <source>
        <dbReference type="ARBA" id="ARBA00023242"/>
    </source>
</evidence>
<evidence type="ECO:0000259" key="7">
    <source>
        <dbReference type="PROSITE" id="PS51325"/>
    </source>
</evidence>
<keyword evidence="1 5" id="KW-0805">Transcription regulation</keyword>
<comment type="similarity">
    <text evidence="5">Belongs to the MATALPHA1 family.</text>
</comment>
<name>A0A9P4YQC5_9HYPO</name>
<keyword evidence="4 5" id="KW-0539">Nucleus</keyword>
<evidence type="ECO:0000313" key="9">
    <source>
        <dbReference type="Proteomes" id="UP000749293"/>
    </source>
</evidence>
<protein>
    <submittedName>
        <fullName evidence="8">Mating type protein MAT1-1-1</fullName>
    </submittedName>
</protein>
<keyword evidence="2 5" id="KW-0238">DNA-binding</keyword>
<comment type="caution">
    <text evidence="8">The sequence shown here is derived from an EMBL/GenBank/DDBJ whole genome shotgun (WGS) entry which is preliminary data.</text>
</comment>
<dbReference type="Pfam" id="PF04769">
    <property type="entry name" value="MATalpha_HMGbox"/>
    <property type="match status" value="1"/>
</dbReference>
<comment type="subcellular location">
    <subcellularLocation>
        <location evidence="5">Nucleus</location>
    </subcellularLocation>
</comment>
<dbReference type="PROSITE" id="PS51325">
    <property type="entry name" value="ALPHA_BOX"/>
    <property type="match status" value="1"/>
</dbReference>
<keyword evidence="3 5" id="KW-0804">Transcription</keyword>
<dbReference type="GO" id="GO:0008301">
    <property type="term" value="F:DNA binding, bending"/>
    <property type="evidence" value="ECO:0007669"/>
    <property type="project" value="InterPro"/>
</dbReference>
<organism evidence="8 9">
    <name type="scientific">Geosmithia morbida</name>
    <dbReference type="NCBI Taxonomy" id="1094350"/>
    <lineage>
        <taxon>Eukaryota</taxon>
        <taxon>Fungi</taxon>
        <taxon>Dikarya</taxon>
        <taxon>Ascomycota</taxon>
        <taxon>Pezizomycotina</taxon>
        <taxon>Sordariomycetes</taxon>
        <taxon>Hypocreomycetidae</taxon>
        <taxon>Hypocreales</taxon>
        <taxon>Bionectriaceae</taxon>
        <taxon>Geosmithia</taxon>
    </lineage>
</organism>
<dbReference type="RefSeq" id="XP_035318496.1">
    <property type="nucleotide sequence ID" value="XM_035465508.1"/>
</dbReference>
<evidence type="ECO:0000256" key="3">
    <source>
        <dbReference type="ARBA" id="ARBA00023163"/>
    </source>
</evidence>
<dbReference type="GO" id="GO:0005634">
    <property type="term" value="C:nucleus"/>
    <property type="evidence" value="ECO:0007669"/>
    <property type="project" value="UniProtKB-SubCell"/>
</dbReference>
<dbReference type="OrthoDB" id="5398665at2759"/>
<dbReference type="GO" id="GO:0045895">
    <property type="term" value="P:positive regulation of mating-type specific transcription, DNA-templated"/>
    <property type="evidence" value="ECO:0007669"/>
    <property type="project" value="InterPro"/>
</dbReference>
<dbReference type="Proteomes" id="UP000749293">
    <property type="component" value="Unassembled WGS sequence"/>
</dbReference>
<dbReference type="InterPro" id="IPR006856">
    <property type="entry name" value="MATalpha_HMGbox"/>
</dbReference>
<dbReference type="InterPro" id="IPR036910">
    <property type="entry name" value="HMG_box_dom_sf"/>
</dbReference>
<evidence type="ECO:0000256" key="6">
    <source>
        <dbReference type="SAM" id="MobiDB-lite"/>
    </source>
</evidence>
<keyword evidence="9" id="KW-1185">Reference proteome</keyword>
<sequence>MATRSNLIERLSTASAADLLELLDDEPLFSLAARYFQRFPETNSGTFQSASQAKESIAEPPKDKTKRPLNGFMAFRSYYMKIFPDVPQKSVSGFLTTLWNQDPFRNKWVLVAKVYSFIRDEVGKDKIPLSQFLGISCPLMKIISPSAYLSTLGWRVDNQNEKGQHLVRFDPAASNNVADIQLQNCPNTELDLLALVLDFGFLPAESFGLMQRMGANSNPIMTADTGNTTQHVVPCTIEKLDFLYTVHKNPSKAAKDLLGEHYVDCIMQDSGYRVYDVQDLKQIDHISMVPPNEPSFYQYGTTHAHFNMNKEPIFEISNIPDHRCYDISNSYDMDSIAGFVEPLGKYTYGFSDDSPPFSAHNDFQLMF</sequence>
<dbReference type="AlphaFoldDB" id="A0A9P4YQC5"/>